<proteinExistence type="inferred from homology"/>
<accession>A8RLM0</accession>
<dbReference type="eggNOG" id="COG0834">
    <property type="taxonomic scope" value="Bacteria"/>
</dbReference>
<dbReference type="EMBL" id="ABCC02000018">
    <property type="protein sequence ID" value="EDP18016.1"/>
    <property type="molecule type" value="Genomic_DNA"/>
</dbReference>
<comment type="caution">
    <text evidence="7">The sequence shown here is derived from an EMBL/GenBank/DDBJ whole genome shotgun (WGS) entry which is preliminary data.</text>
</comment>
<dbReference type="Pfam" id="PF00497">
    <property type="entry name" value="SBP_bac_3"/>
    <property type="match status" value="1"/>
</dbReference>
<organism evidence="7 8">
    <name type="scientific">Enterocloster bolteae (strain ATCC BAA-613 / DSM 15670 / CCUG 46953 / JCM 12243 / WAL 16351)</name>
    <name type="common">Clostridium bolteae</name>
    <dbReference type="NCBI Taxonomy" id="411902"/>
    <lineage>
        <taxon>Bacteria</taxon>
        <taxon>Bacillati</taxon>
        <taxon>Bacillota</taxon>
        <taxon>Clostridia</taxon>
        <taxon>Lachnospirales</taxon>
        <taxon>Lachnospiraceae</taxon>
        <taxon>Enterocloster</taxon>
    </lineage>
</organism>
<keyword evidence="3" id="KW-0732">Signal</keyword>
<protein>
    <recommendedName>
        <fullName evidence="6">Solute-binding protein family 3/N-terminal domain-containing protein</fullName>
    </recommendedName>
</protein>
<evidence type="ECO:0000256" key="1">
    <source>
        <dbReference type="ARBA" id="ARBA00004196"/>
    </source>
</evidence>
<dbReference type="HOGENOM" id="CLU_019602_18_2_9"/>
<dbReference type="SMART" id="SM00062">
    <property type="entry name" value="PBPb"/>
    <property type="match status" value="1"/>
</dbReference>
<evidence type="ECO:0000256" key="4">
    <source>
        <dbReference type="RuleBase" id="RU003744"/>
    </source>
</evidence>
<feature type="compositionally biased region" description="Basic and acidic residues" evidence="5">
    <location>
        <begin position="67"/>
        <end position="82"/>
    </location>
</feature>
<feature type="domain" description="Solute-binding protein family 3/N-terminal" evidence="6">
    <location>
        <begin position="96"/>
        <end position="318"/>
    </location>
</feature>
<dbReference type="InterPro" id="IPR001638">
    <property type="entry name" value="Solute-binding_3/MltF_N"/>
</dbReference>
<evidence type="ECO:0000256" key="5">
    <source>
        <dbReference type="SAM" id="MobiDB-lite"/>
    </source>
</evidence>
<dbReference type="Gene3D" id="3.40.190.10">
    <property type="entry name" value="Periplasmic binding protein-like II"/>
    <property type="match status" value="2"/>
</dbReference>
<evidence type="ECO:0000313" key="8">
    <source>
        <dbReference type="Proteomes" id="UP000005396"/>
    </source>
</evidence>
<feature type="region of interest" description="Disordered" evidence="5">
    <location>
        <begin position="45"/>
        <end position="91"/>
    </location>
</feature>
<comment type="subcellular location">
    <subcellularLocation>
        <location evidence="1">Cell envelope</location>
    </subcellularLocation>
</comment>
<dbReference type="Proteomes" id="UP000005396">
    <property type="component" value="Unassembled WGS sequence"/>
</dbReference>
<dbReference type="AlphaFoldDB" id="A8RLM0"/>
<dbReference type="InterPro" id="IPR018313">
    <property type="entry name" value="SBP_3_CS"/>
</dbReference>
<comment type="similarity">
    <text evidence="2 4">Belongs to the bacterial solute-binding protein 3 family.</text>
</comment>
<name>A8RLM0_ENTBW</name>
<reference evidence="7 8" key="2">
    <citation type="submission" date="2007-09" db="EMBL/GenBank/DDBJ databases">
        <title>Draft genome sequence of Clostridium bolteae (ATCC BAA-613).</title>
        <authorList>
            <person name="Sudarsanam P."/>
            <person name="Ley R."/>
            <person name="Guruge J."/>
            <person name="Turnbaugh P.J."/>
            <person name="Mahowald M."/>
            <person name="Liep D."/>
            <person name="Gordon J."/>
        </authorList>
    </citation>
    <scope>NUCLEOTIDE SEQUENCE [LARGE SCALE GENOMIC DNA]</scope>
    <source>
        <strain evidence="8">ATCC BAA-613 / DSM 15670 / CCUG 46953 / JCM 12243 / WAL 16351</strain>
    </source>
</reference>
<dbReference type="PaxDb" id="411902-CLOBOL_01668"/>
<dbReference type="CDD" id="cd00996">
    <property type="entry name" value="PBP2_AatB_like"/>
    <property type="match status" value="1"/>
</dbReference>
<evidence type="ECO:0000313" key="7">
    <source>
        <dbReference type="EMBL" id="EDP18016.1"/>
    </source>
</evidence>
<evidence type="ECO:0000256" key="3">
    <source>
        <dbReference type="ARBA" id="ARBA00022729"/>
    </source>
</evidence>
<gene>
    <name evidence="7" type="ORF">CLOBOL_01668</name>
</gene>
<evidence type="ECO:0000256" key="2">
    <source>
        <dbReference type="ARBA" id="ARBA00010333"/>
    </source>
</evidence>
<feature type="compositionally biased region" description="Basic and acidic residues" evidence="5">
    <location>
        <begin position="48"/>
        <end position="58"/>
    </location>
</feature>
<evidence type="ECO:0000259" key="6">
    <source>
        <dbReference type="SMART" id="SM00062"/>
    </source>
</evidence>
<sequence length="324" mass="35123">MSKDREEPLDLKQRNKRRTFIMKKRLFSLALASVMALSLAGCGGSKEAATEAETKAETEQTAADTSAKAEDTTAQEETKAESEAASEAVSESAGGTLIVGFDQDFPPMGFMGDNGEYTGFDLELAKEVAERLGLEYTAQPIAWDSKDMELEAGNIDCIWNGFTMTGREDDYTWSEPYMANTQVFVVAKDSGIASQADLAGKIVECQVDSSAEAALKEVPDLTATFKQLLTTADYNSAFMDLEQGAVDAIAMDVIVAGYQIQQRNADFIILEDSLSAEEYGVGFKKGNTELRDKVQATLEEMAADGTLKSVSEKWFGEDVTTIGK</sequence>
<reference evidence="7 8" key="1">
    <citation type="submission" date="2007-08" db="EMBL/GenBank/DDBJ databases">
        <authorList>
            <person name="Fulton L."/>
            <person name="Clifton S."/>
            <person name="Fulton B."/>
            <person name="Xu J."/>
            <person name="Minx P."/>
            <person name="Pepin K.H."/>
            <person name="Johnson M."/>
            <person name="Thiruvilangam P."/>
            <person name="Bhonagiri V."/>
            <person name="Nash W.E."/>
            <person name="Mardis E.R."/>
            <person name="Wilson R.K."/>
        </authorList>
    </citation>
    <scope>NUCLEOTIDE SEQUENCE [LARGE SCALE GENOMIC DNA]</scope>
    <source>
        <strain evidence="8">ATCC BAA-613 / DSM 15670 / CCUG 46953 / JCM 12243 / WAL 16351</strain>
    </source>
</reference>
<dbReference type="SUPFAM" id="SSF53850">
    <property type="entry name" value="Periplasmic binding protein-like II"/>
    <property type="match status" value="1"/>
</dbReference>
<dbReference type="GO" id="GO:0030313">
    <property type="term" value="C:cell envelope"/>
    <property type="evidence" value="ECO:0007669"/>
    <property type="project" value="UniProtKB-SubCell"/>
</dbReference>
<dbReference type="PROSITE" id="PS01039">
    <property type="entry name" value="SBP_BACTERIAL_3"/>
    <property type="match status" value="1"/>
</dbReference>
<dbReference type="PANTHER" id="PTHR35936:SF34">
    <property type="entry name" value="ABC TRANSPORTER EXTRACELLULAR-BINDING PROTEIN YCKB-RELATED"/>
    <property type="match status" value="1"/>
</dbReference>
<dbReference type="PANTHER" id="PTHR35936">
    <property type="entry name" value="MEMBRANE-BOUND LYTIC MUREIN TRANSGLYCOSYLASE F"/>
    <property type="match status" value="1"/>
</dbReference>